<evidence type="ECO:0000259" key="9">
    <source>
        <dbReference type="PROSITE" id="PS50110"/>
    </source>
</evidence>
<dbReference type="InterPro" id="IPR002078">
    <property type="entry name" value="Sigma_54_int"/>
</dbReference>
<feature type="modified residue" description="4-aspartylphosphate" evidence="7">
    <location>
        <position position="60"/>
    </location>
</feature>
<dbReference type="PROSITE" id="PS50110">
    <property type="entry name" value="RESPONSE_REGULATORY"/>
    <property type="match status" value="1"/>
</dbReference>
<evidence type="ECO:0000313" key="10">
    <source>
        <dbReference type="EMBL" id="GAA3699506.1"/>
    </source>
</evidence>
<keyword evidence="6" id="KW-0804">Transcription</keyword>
<evidence type="ECO:0000259" key="8">
    <source>
        <dbReference type="PROSITE" id="PS50045"/>
    </source>
</evidence>
<keyword evidence="5" id="KW-0238">DNA-binding</keyword>
<keyword evidence="11" id="KW-1185">Reference proteome</keyword>
<dbReference type="SUPFAM" id="SSF52172">
    <property type="entry name" value="CheY-like"/>
    <property type="match status" value="1"/>
</dbReference>
<comment type="caution">
    <text evidence="10">The sequence shown here is derived from an EMBL/GenBank/DDBJ whole genome shotgun (WGS) entry which is preliminary data.</text>
</comment>
<evidence type="ECO:0000256" key="6">
    <source>
        <dbReference type="ARBA" id="ARBA00023163"/>
    </source>
</evidence>
<name>A0ABP7D4I7_9SPHN</name>
<gene>
    <name evidence="10" type="ORF">GCM10022268_07100</name>
</gene>
<protein>
    <submittedName>
        <fullName evidence="10">Sigma-54 dependent transcriptional regulator</fullName>
    </submittedName>
</protein>
<dbReference type="PROSITE" id="PS50045">
    <property type="entry name" value="SIGMA54_INTERACT_4"/>
    <property type="match status" value="1"/>
</dbReference>
<dbReference type="PANTHER" id="PTHR32071">
    <property type="entry name" value="TRANSCRIPTIONAL REGULATORY PROTEIN"/>
    <property type="match status" value="1"/>
</dbReference>
<evidence type="ECO:0000256" key="1">
    <source>
        <dbReference type="ARBA" id="ARBA00022741"/>
    </source>
</evidence>
<dbReference type="Gene3D" id="1.10.10.60">
    <property type="entry name" value="Homeodomain-like"/>
    <property type="match status" value="1"/>
</dbReference>
<proteinExistence type="predicted"/>
<dbReference type="Pfam" id="PF00158">
    <property type="entry name" value="Sigma54_activat"/>
    <property type="match status" value="1"/>
</dbReference>
<keyword evidence="4" id="KW-0805">Transcription regulation</keyword>
<feature type="domain" description="Response regulatory" evidence="9">
    <location>
        <begin position="11"/>
        <end position="122"/>
    </location>
</feature>
<sequence>MISVTIQTGIRLLLVGTPGGELHLAAAMAREAGADVVLAGDATAALAVMRQRSVGLVMFDVMADIANFLARLRLERFAVPVLACGIDAPADRAVAAIRAGARDYVPLPPDRALIAAALTIAAAAPATEIVGEDATFRRAVDYARRIAPGTMPVLIAGEAGTGRAMLARAIHAASGRGGAFLMVECGGVAAPIVEAELFGHRPDELPGVATARLGRLEEALGGTLFIRDIDRLPATAQARLMAVLPAGDAVRLIASTTRDLAGLAQDGEFRADLATRLAATQVVLPPLRARGHDVVLIARHLIAEIEGAPAHGIDREATLLLAAHRWPCNVRELEDVVRRAAVLARGPAVAVDDLVLADGSRLNAAAPVGQECEMAVDSLIGRTVEDVERALILKTLERCRGNRTSASGILGISVRTMRNKLKTFIEAGIPVMPAA</sequence>
<dbReference type="InterPro" id="IPR009057">
    <property type="entry name" value="Homeodomain-like_sf"/>
</dbReference>
<keyword evidence="7" id="KW-0597">Phosphoprotein</keyword>
<dbReference type="PANTHER" id="PTHR32071:SF21">
    <property type="entry name" value="TRANSCRIPTIONAL REGULATORY PROTEIN FLGR"/>
    <property type="match status" value="1"/>
</dbReference>
<feature type="domain" description="Sigma-54 factor interaction" evidence="8">
    <location>
        <begin position="129"/>
        <end position="342"/>
    </location>
</feature>
<dbReference type="Gene3D" id="3.40.50.300">
    <property type="entry name" value="P-loop containing nucleotide triphosphate hydrolases"/>
    <property type="match status" value="1"/>
</dbReference>
<dbReference type="SUPFAM" id="SSF46689">
    <property type="entry name" value="Homeodomain-like"/>
    <property type="match status" value="1"/>
</dbReference>
<evidence type="ECO:0000256" key="5">
    <source>
        <dbReference type="ARBA" id="ARBA00023125"/>
    </source>
</evidence>
<dbReference type="Pfam" id="PF25601">
    <property type="entry name" value="AAA_lid_14"/>
    <property type="match status" value="1"/>
</dbReference>
<keyword evidence="2" id="KW-0067">ATP-binding</keyword>
<dbReference type="InterPro" id="IPR011006">
    <property type="entry name" value="CheY-like_superfamily"/>
</dbReference>
<dbReference type="EMBL" id="BAABBF010000002">
    <property type="protein sequence ID" value="GAA3699506.1"/>
    <property type="molecule type" value="Genomic_DNA"/>
</dbReference>
<dbReference type="InterPro" id="IPR001789">
    <property type="entry name" value="Sig_transdc_resp-reg_receiver"/>
</dbReference>
<dbReference type="Pfam" id="PF02954">
    <property type="entry name" value="HTH_8"/>
    <property type="match status" value="1"/>
</dbReference>
<dbReference type="Proteomes" id="UP001500523">
    <property type="component" value="Unassembled WGS sequence"/>
</dbReference>
<dbReference type="InterPro" id="IPR027417">
    <property type="entry name" value="P-loop_NTPase"/>
</dbReference>
<evidence type="ECO:0000256" key="2">
    <source>
        <dbReference type="ARBA" id="ARBA00022840"/>
    </source>
</evidence>
<dbReference type="CDD" id="cd00009">
    <property type="entry name" value="AAA"/>
    <property type="match status" value="1"/>
</dbReference>
<dbReference type="Gene3D" id="1.10.8.60">
    <property type="match status" value="1"/>
</dbReference>
<organism evidence="10 11">
    <name type="scientific">Sphingomonas cynarae</name>
    <dbReference type="NCBI Taxonomy" id="930197"/>
    <lineage>
        <taxon>Bacteria</taxon>
        <taxon>Pseudomonadati</taxon>
        <taxon>Pseudomonadota</taxon>
        <taxon>Alphaproteobacteria</taxon>
        <taxon>Sphingomonadales</taxon>
        <taxon>Sphingomonadaceae</taxon>
        <taxon>Sphingomonas</taxon>
    </lineage>
</organism>
<accession>A0ABP7D4I7</accession>
<dbReference type="Gene3D" id="3.40.50.2300">
    <property type="match status" value="1"/>
</dbReference>
<dbReference type="CDD" id="cd00156">
    <property type="entry name" value="REC"/>
    <property type="match status" value="1"/>
</dbReference>
<evidence type="ECO:0000313" key="11">
    <source>
        <dbReference type="Proteomes" id="UP001500523"/>
    </source>
</evidence>
<dbReference type="InterPro" id="IPR002197">
    <property type="entry name" value="HTH_Fis"/>
</dbReference>
<dbReference type="InterPro" id="IPR058031">
    <property type="entry name" value="AAA_lid_NorR"/>
</dbReference>
<dbReference type="SUPFAM" id="SSF52540">
    <property type="entry name" value="P-loop containing nucleoside triphosphate hydrolases"/>
    <property type="match status" value="1"/>
</dbReference>
<evidence type="ECO:0000256" key="7">
    <source>
        <dbReference type="PROSITE-ProRule" id="PRU00169"/>
    </source>
</evidence>
<evidence type="ECO:0000256" key="4">
    <source>
        <dbReference type="ARBA" id="ARBA00023015"/>
    </source>
</evidence>
<evidence type="ECO:0000256" key="3">
    <source>
        <dbReference type="ARBA" id="ARBA00023012"/>
    </source>
</evidence>
<reference evidence="11" key="1">
    <citation type="journal article" date="2019" name="Int. J. Syst. Evol. Microbiol.">
        <title>The Global Catalogue of Microorganisms (GCM) 10K type strain sequencing project: providing services to taxonomists for standard genome sequencing and annotation.</title>
        <authorList>
            <consortium name="The Broad Institute Genomics Platform"/>
            <consortium name="The Broad Institute Genome Sequencing Center for Infectious Disease"/>
            <person name="Wu L."/>
            <person name="Ma J."/>
        </authorList>
    </citation>
    <scope>NUCLEOTIDE SEQUENCE [LARGE SCALE GENOMIC DNA]</scope>
    <source>
        <strain evidence="11">JCM 17498</strain>
    </source>
</reference>
<keyword evidence="1" id="KW-0547">Nucleotide-binding</keyword>
<keyword evidence="3" id="KW-0902">Two-component regulatory system</keyword>